<dbReference type="Gene3D" id="3.40.1190.20">
    <property type="match status" value="1"/>
</dbReference>
<keyword evidence="8 17" id="KW-0521">NADP</keyword>
<evidence type="ECO:0000256" key="15">
    <source>
        <dbReference type="ARBA" id="ARBA00048238"/>
    </source>
</evidence>
<comment type="similarity">
    <text evidence="17">Belongs to the NnrD/CARKD family.</text>
</comment>
<dbReference type="Gene3D" id="3.40.50.10260">
    <property type="entry name" value="YjeF N-terminal domain"/>
    <property type="match status" value="1"/>
</dbReference>
<evidence type="ECO:0000256" key="16">
    <source>
        <dbReference type="ARBA" id="ARBA00049209"/>
    </source>
</evidence>
<dbReference type="NCBIfam" id="TIGR00196">
    <property type="entry name" value="yjeF_cterm"/>
    <property type="match status" value="1"/>
</dbReference>
<dbReference type="GO" id="GO:0046496">
    <property type="term" value="P:nicotinamide nucleotide metabolic process"/>
    <property type="evidence" value="ECO:0007669"/>
    <property type="project" value="UniProtKB-UniRule"/>
</dbReference>
<dbReference type="RefSeq" id="WP_011628317.1">
    <property type="nucleotide sequence ID" value="NC_008340.1"/>
</dbReference>
<dbReference type="EC" id="5.1.99.6" evidence="19"/>
<dbReference type="EMBL" id="CP000453">
    <property type="protein sequence ID" value="ABI55922.1"/>
    <property type="molecule type" value="Genomic_DNA"/>
</dbReference>
<dbReference type="SUPFAM" id="SSF53613">
    <property type="entry name" value="Ribokinase-like"/>
    <property type="match status" value="1"/>
</dbReference>
<accession>Q0AB65</accession>
<evidence type="ECO:0000256" key="8">
    <source>
        <dbReference type="ARBA" id="ARBA00022857"/>
    </source>
</evidence>
<dbReference type="EC" id="4.2.1.136" evidence="19"/>
<dbReference type="Pfam" id="PF03853">
    <property type="entry name" value="YjeF_N"/>
    <property type="match status" value="1"/>
</dbReference>
<feature type="domain" description="YjeF N-terminal" evidence="21">
    <location>
        <begin position="14"/>
        <end position="216"/>
    </location>
</feature>
<evidence type="ECO:0000256" key="2">
    <source>
        <dbReference type="ARBA" id="ARBA00000909"/>
    </source>
</evidence>
<dbReference type="InterPro" id="IPR004443">
    <property type="entry name" value="YjeF_N_dom"/>
</dbReference>
<evidence type="ECO:0000256" key="7">
    <source>
        <dbReference type="ARBA" id="ARBA00022840"/>
    </source>
</evidence>
<comment type="catalytic activity">
    <reaction evidence="1 18 19">
        <text>(6R)-NADHX = (6S)-NADHX</text>
        <dbReference type="Rhea" id="RHEA:32215"/>
        <dbReference type="ChEBI" id="CHEBI:64074"/>
        <dbReference type="ChEBI" id="CHEBI:64075"/>
        <dbReference type="EC" id="5.1.99.6"/>
    </reaction>
</comment>
<dbReference type="InterPro" id="IPR029056">
    <property type="entry name" value="Ribokinase-like"/>
</dbReference>
<evidence type="ECO:0000256" key="1">
    <source>
        <dbReference type="ARBA" id="ARBA00000013"/>
    </source>
</evidence>
<evidence type="ECO:0000256" key="11">
    <source>
        <dbReference type="ARBA" id="ARBA00023235"/>
    </source>
</evidence>
<feature type="binding site" evidence="17">
    <location>
        <position position="322"/>
    </location>
    <ligand>
        <name>(6S)-NADPHX</name>
        <dbReference type="ChEBI" id="CHEBI:64076"/>
    </ligand>
</feature>
<dbReference type="NCBIfam" id="TIGR00197">
    <property type="entry name" value="yjeF_nterm"/>
    <property type="match status" value="1"/>
</dbReference>
<dbReference type="AlphaFoldDB" id="Q0AB65"/>
<dbReference type="PANTHER" id="PTHR12592:SF0">
    <property type="entry name" value="ATP-DEPENDENT (S)-NAD(P)H-HYDRATE DEHYDRATASE"/>
    <property type="match status" value="1"/>
</dbReference>
<comment type="function">
    <text evidence="18">Catalyzes the epimerization of the S- and R-forms of NAD(P)HX, a damaged form of NAD(P)H that is a result of enzymatic or heat-dependent hydration. This is a prerequisite for the S-specific NAD(P)H-hydrate dehydratase to allow the repair of both epimers of NAD(P)HX.</text>
</comment>
<keyword evidence="13" id="KW-0511">Multifunctional enzyme</keyword>
<keyword evidence="5 18" id="KW-0479">Metal-binding</keyword>
<evidence type="ECO:0000259" key="21">
    <source>
        <dbReference type="PROSITE" id="PS51385"/>
    </source>
</evidence>
<gene>
    <name evidence="17" type="primary">nnrD</name>
    <name evidence="18" type="synonym">nnrE</name>
    <name evidence="22" type="ordered locus">Mlg_0568</name>
</gene>
<evidence type="ECO:0000256" key="12">
    <source>
        <dbReference type="ARBA" id="ARBA00023239"/>
    </source>
</evidence>
<keyword evidence="7 17" id="KW-0067">ATP-binding</keyword>
<feature type="binding site" evidence="18">
    <location>
        <position position="141"/>
    </location>
    <ligand>
        <name>(6S)-NADPHX</name>
        <dbReference type="ChEBI" id="CHEBI:64076"/>
    </ligand>
</feature>
<feature type="binding site" evidence="18">
    <location>
        <position position="126"/>
    </location>
    <ligand>
        <name>K(+)</name>
        <dbReference type="ChEBI" id="CHEBI:29103"/>
    </ligand>
</feature>
<dbReference type="GO" id="GO:0052855">
    <property type="term" value="F:ADP-dependent NAD(P)H-hydrate dehydratase activity"/>
    <property type="evidence" value="ECO:0007669"/>
    <property type="project" value="UniProtKB-UniRule"/>
</dbReference>
<dbReference type="eggNOG" id="COG0063">
    <property type="taxonomic scope" value="Bacteria"/>
</dbReference>
<evidence type="ECO:0000256" key="6">
    <source>
        <dbReference type="ARBA" id="ARBA00022741"/>
    </source>
</evidence>
<dbReference type="InterPro" id="IPR036652">
    <property type="entry name" value="YjeF_N_dom_sf"/>
</dbReference>
<evidence type="ECO:0000259" key="20">
    <source>
        <dbReference type="PROSITE" id="PS51383"/>
    </source>
</evidence>
<dbReference type="PIRSF" id="PIRSF017184">
    <property type="entry name" value="Nnr"/>
    <property type="match status" value="1"/>
</dbReference>
<evidence type="ECO:0000313" key="23">
    <source>
        <dbReference type="Proteomes" id="UP000001962"/>
    </source>
</evidence>
<comment type="function">
    <text evidence="14 19">Bifunctional enzyme that catalyzes the epimerization of the S- and R-forms of NAD(P)HX and the dehydration of the S-form of NAD(P)HX at the expense of ADP, which is converted to AMP. This allows the repair of both epimers of NAD(P)HX, a damaged form of NAD(P)H that is a result of enzymatic or heat-dependent hydration.</text>
</comment>
<keyword evidence="6 17" id="KW-0547">Nucleotide-binding</keyword>
<dbReference type="PANTHER" id="PTHR12592">
    <property type="entry name" value="ATP-DEPENDENT (S)-NAD(P)H-HYDRATE DEHYDRATASE FAMILY MEMBER"/>
    <property type="match status" value="1"/>
</dbReference>
<dbReference type="InterPro" id="IPR017953">
    <property type="entry name" value="Carbohydrate_kinase_pred_CS"/>
</dbReference>
<feature type="binding site" evidence="17">
    <location>
        <position position="368"/>
    </location>
    <ligand>
        <name>(6S)-NADPHX</name>
        <dbReference type="ChEBI" id="CHEBI:64076"/>
    </ligand>
</feature>
<feature type="binding site" evidence="18">
    <location>
        <begin position="62"/>
        <end position="66"/>
    </location>
    <ligand>
        <name>(6S)-NADPHX</name>
        <dbReference type="ChEBI" id="CHEBI:64076"/>
    </ligand>
</feature>
<dbReference type="HOGENOM" id="CLU_024853_4_3_6"/>
<name>Q0AB65_ALKEH</name>
<evidence type="ECO:0000256" key="13">
    <source>
        <dbReference type="ARBA" id="ARBA00023268"/>
    </source>
</evidence>
<comment type="cofactor">
    <cofactor evidence="17">
        <name>Mg(2+)</name>
        <dbReference type="ChEBI" id="CHEBI:18420"/>
    </cofactor>
</comment>
<dbReference type="InterPro" id="IPR000631">
    <property type="entry name" value="CARKD"/>
</dbReference>
<feature type="binding site" evidence="18">
    <location>
        <position position="162"/>
    </location>
    <ligand>
        <name>K(+)</name>
        <dbReference type="ChEBI" id="CHEBI:29103"/>
    </ligand>
</feature>
<dbReference type="InterPro" id="IPR030677">
    <property type="entry name" value="Nnr"/>
</dbReference>
<keyword evidence="10 17" id="KW-0520">NAD</keyword>
<comment type="catalytic activity">
    <reaction evidence="2 18 19">
        <text>(6R)-NADPHX = (6S)-NADPHX</text>
        <dbReference type="Rhea" id="RHEA:32227"/>
        <dbReference type="ChEBI" id="CHEBI:64076"/>
        <dbReference type="ChEBI" id="CHEBI:64077"/>
        <dbReference type="EC" id="5.1.99.6"/>
    </reaction>
</comment>
<evidence type="ECO:0000256" key="10">
    <source>
        <dbReference type="ARBA" id="ARBA00023027"/>
    </source>
</evidence>
<feature type="binding site" evidence="17">
    <location>
        <begin position="405"/>
        <end position="409"/>
    </location>
    <ligand>
        <name>AMP</name>
        <dbReference type="ChEBI" id="CHEBI:456215"/>
    </ligand>
</feature>
<dbReference type="eggNOG" id="COG0062">
    <property type="taxonomic scope" value="Bacteria"/>
</dbReference>
<comment type="similarity">
    <text evidence="3 19">In the N-terminal section; belongs to the NnrE/AIBP family.</text>
</comment>
<dbReference type="GO" id="GO:0005524">
    <property type="term" value="F:ATP binding"/>
    <property type="evidence" value="ECO:0007669"/>
    <property type="project" value="UniProtKB-UniRule"/>
</dbReference>
<dbReference type="Proteomes" id="UP000001962">
    <property type="component" value="Chromosome"/>
</dbReference>
<keyword evidence="22" id="KW-0418">Kinase</keyword>
<keyword evidence="23" id="KW-1185">Reference proteome</keyword>
<feature type="binding site" evidence="18">
    <location>
        <begin position="130"/>
        <end position="136"/>
    </location>
    <ligand>
        <name>(6S)-NADPHX</name>
        <dbReference type="ChEBI" id="CHEBI:64076"/>
    </ligand>
</feature>
<evidence type="ECO:0000256" key="5">
    <source>
        <dbReference type="ARBA" id="ARBA00022723"/>
    </source>
</evidence>
<feature type="binding site" evidence="17">
    <location>
        <position position="435"/>
    </location>
    <ligand>
        <name>(6S)-NADPHX</name>
        <dbReference type="ChEBI" id="CHEBI:64076"/>
    </ligand>
</feature>
<comment type="catalytic activity">
    <reaction evidence="16 17 19">
        <text>(6S)-NADPHX + ADP = AMP + phosphate + NADPH + H(+)</text>
        <dbReference type="Rhea" id="RHEA:32235"/>
        <dbReference type="ChEBI" id="CHEBI:15378"/>
        <dbReference type="ChEBI" id="CHEBI:43474"/>
        <dbReference type="ChEBI" id="CHEBI:57783"/>
        <dbReference type="ChEBI" id="CHEBI:64076"/>
        <dbReference type="ChEBI" id="CHEBI:456215"/>
        <dbReference type="ChEBI" id="CHEBI:456216"/>
        <dbReference type="EC" id="4.2.1.136"/>
    </reaction>
</comment>
<dbReference type="PROSITE" id="PS01050">
    <property type="entry name" value="YJEF_C_2"/>
    <property type="match status" value="1"/>
</dbReference>
<keyword evidence="9 18" id="KW-0630">Potassium</keyword>
<dbReference type="HAMAP" id="MF_01966">
    <property type="entry name" value="NADHX_epimerase"/>
    <property type="match status" value="1"/>
</dbReference>
<dbReference type="GO" id="GO:0052856">
    <property type="term" value="F:NAD(P)HX epimerase activity"/>
    <property type="evidence" value="ECO:0007669"/>
    <property type="project" value="UniProtKB-UniRule"/>
</dbReference>
<evidence type="ECO:0000256" key="3">
    <source>
        <dbReference type="ARBA" id="ARBA00006001"/>
    </source>
</evidence>
<dbReference type="GO" id="GO:0110051">
    <property type="term" value="P:metabolite repair"/>
    <property type="evidence" value="ECO:0007669"/>
    <property type="project" value="TreeGrafter"/>
</dbReference>
<dbReference type="OrthoDB" id="9806925at2"/>
<dbReference type="PROSITE" id="PS51385">
    <property type="entry name" value="YJEF_N"/>
    <property type="match status" value="1"/>
</dbReference>
<dbReference type="KEGG" id="aeh:Mlg_0568"/>
<keyword evidence="22" id="KW-0808">Transferase</keyword>
<comment type="catalytic activity">
    <reaction evidence="15 17 19">
        <text>(6S)-NADHX + ADP = AMP + phosphate + NADH + H(+)</text>
        <dbReference type="Rhea" id="RHEA:32223"/>
        <dbReference type="ChEBI" id="CHEBI:15378"/>
        <dbReference type="ChEBI" id="CHEBI:43474"/>
        <dbReference type="ChEBI" id="CHEBI:57945"/>
        <dbReference type="ChEBI" id="CHEBI:64074"/>
        <dbReference type="ChEBI" id="CHEBI:456215"/>
        <dbReference type="ChEBI" id="CHEBI:456216"/>
        <dbReference type="EC" id="4.2.1.136"/>
    </reaction>
</comment>
<feature type="domain" description="YjeF C-terminal" evidence="20">
    <location>
        <begin position="226"/>
        <end position="492"/>
    </location>
</feature>
<dbReference type="PROSITE" id="PS51383">
    <property type="entry name" value="YJEF_C_3"/>
    <property type="match status" value="1"/>
</dbReference>
<protein>
    <recommendedName>
        <fullName evidence="19">Bifunctional NAD(P)H-hydrate repair enzyme</fullName>
    </recommendedName>
    <alternativeName>
        <fullName evidence="19">Nicotinamide nucleotide repair protein</fullName>
    </alternativeName>
    <domain>
        <recommendedName>
            <fullName evidence="19">ADP-dependent (S)-NAD(P)H-hydrate dehydratase</fullName>
            <ecNumber evidence="19">4.2.1.136</ecNumber>
        </recommendedName>
        <alternativeName>
            <fullName evidence="19">ADP-dependent NAD(P)HX dehydratase</fullName>
        </alternativeName>
    </domain>
    <domain>
        <recommendedName>
            <fullName evidence="19">NAD(P)H-hydrate epimerase</fullName>
            <ecNumber evidence="19">5.1.99.6</ecNumber>
        </recommendedName>
    </domain>
</protein>
<dbReference type="HAMAP" id="MF_01965">
    <property type="entry name" value="NADHX_dehydratase"/>
    <property type="match status" value="1"/>
</dbReference>
<feature type="binding site" evidence="18">
    <location>
        <position position="159"/>
    </location>
    <ligand>
        <name>(6S)-NADPHX</name>
        <dbReference type="ChEBI" id="CHEBI:64076"/>
    </ligand>
</feature>
<comment type="subunit">
    <text evidence="17">Homotetramer.</text>
</comment>
<dbReference type="GO" id="GO:0046872">
    <property type="term" value="F:metal ion binding"/>
    <property type="evidence" value="ECO:0007669"/>
    <property type="project" value="UniProtKB-UniRule"/>
</dbReference>
<dbReference type="Pfam" id="PF01256">
    <property type="entry name" value="Carb_kinase"/>
    <property type="match status" value="1"/>
</dbReference>
<comment type="similarity">
    <text evidence="4 19">In the C-terminal section; belongs to the NnrD/CARKD family.</text>
</comment>
<feature type="binding site" evidence="17">
    <location>
        <position position="434"/>
    </location>
    <ligand>
        <name>AMP</name>
        <dbReference type="ChEBI" id="CHEBI:456215"/>
    </ligand>
</feature>
<organism evidence="22 23">
    <name type="scientific">Alkalilimnicola ehrlichii (strain ATCC BAA-1101 / DSM 17681 / MLHE-1)</name>
    <dbReference type="NCBI Taxonomy" id="187272"/>
    <lineage>
        <taxon>Bacteria</taxon>
        <taxon>Pseudomonadati</taxon>
        <taxon>Pseudomonadota</taxon>
        <taxon>Gammaproteobacteria</taxon>
        <taxon>Chromatiales</taxon>
        <taxon>Ectothiorhodospiraceae</taxon>
        <taxon>Alkalilimnicola</taxon>
    </lineage>
</organism>
<evidence type="ECO:0000256" key="18">
    <source>
        <dbReference type="HAMAP-Rule" id="MF_01966"/>
    </source>
</evidence>
<evidence type="ECO:0000256" key="17">
    <source>
        <dbReference type="HAMAP-Rule" id="MF_01965"/>
    </source>
</evidence>
<keyword evidence="12 17" id="KW-0456">Lyase</keyword>
<feature type="binding site" evidence="17">
    <location>
        <position position="261"/>
    </location>
    <ligand>
        <name>(6S)-NADPHX</name>
        <dbReference type="ChEBI" id="CHEBI:64076"/>
    </ligand>
</feature>
<dbReference type="CDD" id="cd01171">
    <property type="entry name" value="YXKO-related"/>
    <property type="match status" value="1"/>
</dbReference>
<keyword evidence="11 18" id="KW-0413">Isomerase</keyword>
<comment type="cofactor">
    <cofactor evidence="18 19">
        <name>K(+)</name>
        <dbReference type="ChEBI" id="CHEBI:29103"/>
    </cofactor>
    <text evidence="18 19">Binds 1 potassium ion per subunit.</text>
</comment>
<dbReference type="GO" id="GO:0016301">
    <property type="term" value="F:kinase activity"/>
    <property type="evidence" value="ECO:0007669"/>
    <property type="project" value="UniProtKB-KW"/>
</dbReference>
<dbReference type="SUPFAM" id="SSF64153">
    <property type="entry name" value="YjeF N-terminal domain-like"/>
    <property type="match status" value="1"/>
</dbReference>
<proteinExistence type="inferred from homology"/>
<reference evidence="23" key="1">
    <citation type="submission" date="2006-08" db="EMBL/GenBank/DDBJ databases">
        <title>Complete sequence of Alkalilimnicola ehrilichei MLHE-1.</title>
        <authorList>
            <person name="Copeland A."/>
            <person name="Lucas S."/>
            <person name="Lapidus A."/>
            <person name="Barry K."/>
            <person name="Detter J.C."/>
            <person name="Glavina del Rio T."/>
            <person name="Hammon N."/>
            <person name="Israni S."/>
            <person name="Dalin E."/>
            <person name="Tice H."/>
            <person name="Pitluck S."/>
            <person name="Sims D."/>
            <person name="Brettin T."/>
            <person name="Bruce D."/>
            <person name="Han C."/>
            <person name="Tapia R."/>
            <person name="Gilna P."/>
            <person name="Schmutz J."/>
            <person name="Larimer F."/>
            <person name="Land M."/>
            <person name="Hauser L."/>
            <person name="Kyrpides N."/>
            <person name="Mikhailova N."/>
            <person name="Oremland R.S."/>
            <person name="Hoeft S.E."/>
            <person name="Switzer-Blum J."/>
            <person name="Kulp T."/>
            <person name="King G."/>
            <person name="Tabita R."/>
            <person name="Witte B."/>
            <person name="Santini J.M."/>
            <person name="Basu P."/>
            <person name="Hollibaugh J.T."/>
            <person name="Xie G."/>
            <person name="Stolz J.F."/>
            <person name="Richardson P."/>
        </authorList>
    </citation>
    <scope>NUCLEOTIDE SEQUENCE [LARGE SCALE GENOMIC DNA]</scope>
    <source>
        <strain evidence="23">ATCC BAA-1101 / DSM 17681 / MLHE-1</strain>
    </source>
</reference>
<comment type="function">
    <text evidence="17">Catalyzes the dehydration of the S-form of NAD(P)HX at the expense of ADP, which is converted to AMP. Together with NAD(P)HX epimerase, which catalyzes the epimerization of the S- and R-forms, the enzyme allows the repair of both epimers of NAD(P)HX, a damaged form of NAD(P)H that is a result of enzymatic or heat-dependent hydration.</text>
</comment>
<sequence length="492" mass="50675">MNTLPEYLYTPAQVQELDRRAIQDHGLPGLSLMERAGRRGWEVLLKHWPHVRRLRVLCGGGNNGGDGYVVARLARRAGLGVRLQALSDPDRLNGDAATVARRFQEEGGQIESWDPTGLADEDVVVDALLGTGLDRPVEGRYREALQALKAAGVPVLAIDVPSGLNAGTGAVMGEAVEAHCTVTFIGLKPGLLTGAGPQCAGTLYFDDLGVPPEIYQDMAPVAGLCRDELLRRCLGPRPAHAHKGQFGHALVIGGDLGMGGAARMAGEAAGRTGAGLVSVATRPAHVAALLAARPELMVHGLDSAEGLAPLLEKATAWALGPGLGQGPWGRALWEAALRTEHPCVLDADALNLLAADPRPCPNALLTPHPGEAARLLGVTPAEVQADRLAAADALVERYRGAVVLKGAGSVIAAPGALPRLVTAGNPGMASGGMGDVLTGVVLGLLAQGLSAVEAAELGALVHARAADRAARAGERGLLAGDVLMALRAEVNP</sequence>
<evidence type="ECO:0000256" key="9">
    <source>
        <dbReference type="ARBA" id="ARBA00022958"/>
    </source>
</evidence>
<feature type="binding site" evidence="18">
    <location>
        <position position="63"/>
    </location>
    <ligand>
        <name>K(+)</name>
        <dbReference type="ChEBI" id="CHEBI:29103"/>
    </ligand>
</feature>
<evidence type="ECO:0000256" key="14">
    <source>
        <dbReference type="ARBA" id="ARBA00025153"/>
    </source>
</evidence>
<evidence type="ECO:0000313" key="22">
    <source>
        <dbReference type="EMBL" id="ABI55922.1"/>
    </source>
</evidence>
<evidence type="ECO:0000256" key="19">
    <source>
        <dbReference type="PIRNR" id="PIRNR017184"/>
    </source>
</evidence>
<comment type="similarity">
    <text evidence="18">Belongs to the NnrE/AIBP family.</text>
</comment>
<evidence type="ECO:0000256" key="4">
    <source>
        <dbReference type="ARBA" id="ARBA00009524"/>
    </source>
</evidence>